<comment type="cofactor">
    <cofactor evidence="2">
        <name>Mg(2+)</name>
        <dbReference type="ChEBI" id="CHEBI:18420"/>
    </cofactor>
</comment>
<evidence type="ECO:0000256" key="6">
    <source>
        <dbReference type="ARBA" id="ARBA00022801"/>
    </source>
</evidence>
<dbReference type="PROSITE" id="PS01032">
    <property type="entry name" value="PPM_1"/>
    <property type="match status" value="1"/>
</dbReference>
<dbReference type="InterPro" id="IPR001932">
    <property type="entry name" value="PPM-type_phosphatase-like_dom"/>
</dbReference>
<dbReference type="CDD" id="cd00143">
    <property type="entry name" value="PP2Cc"/>
    <property type="match status" value="1"/>
</dbReference>
<keyword evidence="15" id="KW-1185">Reference proteome</keyword>
<dbReference type="InterPro" id="IPR036457">
    <property type="entry name" value="PPM-type-like_dom_sf"/>
</dbReference>
<evidence type="ECO:0000256" key="12">
    <source>
        <dbReference type="RuleBase" id="RU003465"/>
    </source>
</evidence>
<evidence type="ECO:0000256" key="11">
    <source>
        <dbReference type="ARBA" id="ARBA00048336"/>
    </source>
</evidence>
<name>A0A6P5H175_ANACO</name>
<evidence type="ECO:0000256" key="1">
    <source>
        <dbReference type="ARBA" id="ARBA00001936"/>
    </source>
</evidence>
<dbReference type="InterPro" id="IPR015655">
    <property type="entry name" value="PP2C"/>
</dbReference>
<dbReference type="Proteomes" id="UP000515123">
    <property type="component" value="Linkage group 23"/>
</dbReference>
<evidence type="ECO:0000259" key="14">
    <source>
        <dbReference type="PROSITE" id="PS51746"/>
    </source>
</evidence>
<comment type="catalytic activity">
    <reaction evidence="10">
        <text>O-phospho-L-seryl-[protein] + H2O = L-seryl-[protein] + phosphate</text>
        <dbReference type="Rhea" id="RHEA:20629"/>
        <dbReference type="Rhea" id="RHEA-COMP:9863"/>
        <dbReference type="Rhea" id="RHEA-COMP:11604"/>
        <dbReference type="ChEBI" id="CHEBI:15377"/>
        <dbReference type="ChEBI" id="CHEBI:29999"/>
        <dbReference type="ChEBI" id="CHEBI:43474"/>
        <dbReference type="ChEBI" id="CHEBI:83421"/>
        <dbReference type="EC" id="3.1.3.16"/>
    </reaction>
</comment>
<feature type="region of interest" description="Disordered" evidence="13">
    <location>
        <begin position="1"/>
        <end position="111"/>
    </location>
</feature>
<evidence type="ECO:0000256" key="3">
    <source>
        <dbReference type="ARBA" id="ARBA00006702"/>
    </source>
</evidence>
<comment type="cofactor">
    <cofactor evidence="1">
        <name>Mn(2+)</name>
        <dbReference type="ChEBI" id="CHEBI:29035"/>
    </cofactor>
</comment>
<dbReference type="InterPro" id="IPR000222">
    <property type="entry name" value="PP2C_BS"/>
</dbReference>
<comment type="similarity">
    <text evidence="3 12">Belongs to the PP2C family.</text>
</comment>
<keyword evidence="9" id="KW-0464">Manganese</keyword>
<dbReference type="AlphaFoldDB" id="A0A6P5H175"/>
<reference evidence="16" key="2">
    <citation type="submission" date="2025-08" db="UniProtKB">
        <authorList>
            <consortium name="RefSeq"/>
        </authorList>
    </citation>
    <scope>IDENTIFICATION</scope>
    <source>
        <tissue evidence="16">Leaf</tissue>
    </source>
</reference>
<dbReference type="GO" id="GO:0004722">
    <property type="term" value="F:protein serine/threonine phosphatase activity"/>
    <property type="evidence" value="ECO:0007669"/>
    <property type="project" value="UniProtKB-EC"/>
</dbReference>
<evidence type="ECO:0000256" key="2">
    <source>
        <dbReference type="ARBA" id="ARBA00001946"/>
    </source>
</evidence>
<evidence type="ECO:0000256" key="7">
    <source>
        <dbReference type="ARBA" id="ARBA00022842"/>
    </source>
</evidence>
<dbReference type="OrthoDB" id="10264738at2759"/>
<organism evidence="15 16">
    <name type="scientific">Ananas comosus</name>
    <name type="common">Pineapple</name>
    <name type="synonym">Ananas ananas</name>
    <dbReference type="NCBI Taxonomy" id="4615"/>
    <lineage>
        <taxon>Eukaryota</taxon>
        <taxon>Viridiplantae</taxon>
        <taxon>Streptophyta</taxon>
        <taxon>Embryophyta</taxon>
        <taxon>Tracheophyta</taxon>
        <taxon>Spermatophyta</taxon>
        <taxon>Magnoliopsida</taxon>
        <taxon>Liliopsida</taxon>
        <taxon>Poales</taxon>
        <taxon>Bromeliaceae</taxon>
        <taxon>Bromelioideae</taxon>
        <taxon>Ananas</taxon>
    </lineage>
</organism>
<dbReference type="PROSITE" id="PS51746">
    <property type="entry name" value="PPM_2"/>
    <property type="match status" value="1"/>
</dbReference>
<keyword evidence="6 12" id="KW-0378">Hydrolase</keyword>
<evidence type="ECO:0000313" key="15">
    <source>
        <dbReference type="Proteomes" id="UP000515123"/>
    </source>
</evidence>
<dbReference type="EC" id="3.1.3.16" evidence="4"/>
<reference evidence="15" key="1">
    <citation type="journal article" date="2015" name="Nat. Genet.">
        <title>The pineapple genome and the evolution of CAM photosynthesis.</title>
        <authorList>
            <person name="Ming R."/>
            <person name="VanBuren R."/>
            <person name="Wai C.M."/>
            <person name="Tang H."/>
            <person name="Schatz M.C."/>
            <person name="Bowers J.E."/>
            <person name="Lyons E."/>
            <person name="Wang M.L."/>
            <person name="Chen J."/>
            <person name="Biggers E."/>
            <person name="Zhang J."/>
            <person name="Huang L."/>
            <person name="Zhang L."/>
            <person name="Miao W."/>
            <person name="Zhang J."/>
            <person name="Ye Z."/>
            <person name="Miao C."/>
            <person name="Lin Z."/>
            <person name="Wang H."/>
            <person name="Zhou H."/>
            <person name="Yim W.C."/>
            <person name="Priest H.D."/>
            <person name="Zheng C."/>
            <person name="Woodhouse M."/>
            <person name="Edger P.P."/>
            <person name="Guyot R."/>
            <person name="Guo H.B."/>
            <person name="Guo H."/>
            <person name="Zheng G."/>
            <person name="Singh R."/>
            <person name="Sharma A."/>
            <person name="Min X."/>
            <person name="Zheng Y."/>
            <person name="Lee H."/>
            <person name="Gurtowski J."/>
            <person name="Sedlazeck F.J."/>
            <person name="Harkess A."/>
            <person name="McKain M.R."/>
            <person name="Liao Z."/>
            <person name="Fang J."/>
            <person name="Liu J."/>
            <person name="Zhang X."/>
            <person name="Zhang Q."/>
            <person name="Hu W."/>
            <person name="Qin Y."/>
            <person name="Wang K."/>
            <person name="Chen L.Y."/>
            <person name="Shirley N."/>
            <person name="Lin Y.R."/>
            <person name="Liu L.Y."/>
            <person name="Hernandez A.G."/>
            <person name="Wright C.L."/>
            <person name="Bulone V."/>
            <person name="Tuskan G.A."/>
            <person name="Heath K."/>
            <person name="Zee F."/>
            <person name="Moore P.H."/>
            <person name="Sunkar R."/>
            <person name="Leebens-Mack J.H."/>
            <person name="Mockler T."/>
            <person name="Bennetzen J.L."/>
            <person name="Freeling M."/>
            <person name="Sankoff D."/>
            <person name="Paterson A.H."/>
            <person name="Zhu X."/>
            <person name="Yang X."/>
            <person name="Smith J.A."/>
            <person name="Cushman J.C."/>
            <person name="Paull R.E."/>
            <person name="Yu Q."/>
        </authorList>
    </citation>
    <scope>NUCLEOTIDE SEQUENCE [LARGE SCALE GENOMIC DNA]</scope>
    <source>
        <strain evidence="15">cv. F153</strain>
    </source>
</reference>
<protein>
    <recommendedName>
        <fullName evidence="4">protein-serine/threonine phosphatase</fullName>
        <ecNumber evidence="4">3.1.3.16</ecNumber>
    </recommendedName>
</protein>
<dbReference type="PANTHER" id="PTHR47992">
    <property type="entry name" value="PROTEIN PHOSPHATASE"/>
    <property type="match status" value="1"/>
</dbReference>
<evidence type="ECO:0000256" key="13">
    <source>
        <dbReference type="SAM" id="MobiDB-lite"/>
    </source>
</evidence>
<gene>
    <name evidence="16" type="primary">LOC109727986</name>
</gene>
<dbReference type="RefSeq" id="XP_020113827.1">
    <property type="nucleotide sequence ID" value="XM_020258238.1"/>
</dbReference>
<proteinExistence type="inferred from homology"/>
<dbReference type="GeneID" id="109727986"/>
<feature type="region of interest" description="Disordered" evidence="13">
    <location>
        <begin position="173"/>
        <end position="196"/>
    </location>
</feature>
<comment type="catalytic activity">
    <reaction evidence="11">
        <text>O-phospho-L-threonyl-[protein] + H2O = L-threonyl-[protein] + phosphate</text>
        <dbReference type="Rhea" id="RHEA:47004"/>
        <dbReference type="Rhea" id="RHEA-COMP:11060"/>
        <dbReference type="Rhea" id="RHEA-COMP:11605"/>
        <dbReference type="ChEBI" id="CHEBI:15377"/>
        <dbReference type="ChEBI" id="CHEBI:30013"/>
        <dbReference type="ChEBI" id="CHEBI:43474"/>
        <dbReference type="ChEBI" id="CHEBI:61977"/>
        <dbReference type="EC" id="3.1.3.16"/>
    </reaction>
</comment>
<accession>A0A6P5H175</accession>
<evidence type="ECO:0000313" key="16">
    <source>
        <dbReference type="RefSeq" id="XP_020113827.1"/>
    </source>
</evidence>
<evidence type="ECO:0000256" key="8">
    <source>
        <dbReference type="ARBA" id="ARBA00022912"/>
    </source>
</evidence>
<sequence>MREEIFCGGGAGSSASSTVVAPASRSARRRRMEIRQVKLVAGSDDVEKEEAAPPEQEDDTGGGGKRRRVEPSCAAAEGVGAGSSSTPDASSDSERPRGRLAGSDRCPRYGMTSVCGRRREMEDAVSVRPDFLGRGAQVAGKHHFFGVFDGHGCSHVAMSCKSRMHELVAEEMERARGDDAAAPPPPPQPQEGEEEMWRGAMERSFSRMDAEATNWSGGGGGGGDGPRSGALCRCEQLTPMRCDLVGSTAVAAVVGPARIVVANCGDSRAVLSRDGVAIPLSSDHKPDRPDELQRIEAAGGRVIDWDGPRVNAILAMSRAIGDSFLKPYVISEPEVTVTEREEGDECLILASDGLWDVVTNEMACSVARMCLRGAASTSQVGVRADGAEGDKVCSDAAMLLTKLALARRSADNVSVVVVDLKRYS</sequence>
<dbReference type="Gene3D" id="3.60.40.10">
    <property type="entry name" value="PPM-type phosphatase domain"/>
    <property type="match status" value="1"/>
</dbReference>
<dbReference type="FunFam" id="3.60.40.10:FF:000046">
    <property type="entry name" value="Probable protein phosphatase 2C 9"/>
    <property type="match status" value="1"/>
</dbReference>
<evidence type="ECO:0000256" key="5">
    <source>
        <dbReference type="ARBA" id="ARBA00022723"/>
    </source>
</evidence>
<dbReference type="SUPFAM" id="SSF81606">
    <property type="entry name" value="PP2C-like"/>
    <property type="match status" value="1"/>
</dbReference>
<dbReference type="SMART" id="SM00332">
    <property type="entry name" value="PP2Cc"/>
    <property type="match status" value="1"/>
</dbReference>
<dbReference type="Pfam" id="PF00481">
    <property type="entry name" value="PP2C"/>
    <property type="match status" value="1"/>
</dbReference>
<dbReference type="GO" id="GO:0046872">
    <property type="term" value="F:metal ion binding"/>
    <property type="evidence" value="ECO:0007669"/>
    <property type="project" value="UniProtKB-KW"/>
</dbReference>
<feature type="domain" description="PPM-type phosphatase" evidence="14">
    <location>
        <begin position="108"/>
        <end position="420"/>
    </location>
</feature>
<feature type="compositionally biased region" description="Low complexity" evidence="13">
    <location>
        <begin position="13"/>
        <end position="25"/>
    </location>
</feature>
<keyword evidence="7" id="KW-0460">Magnesium</keyword>
<evidence type="ECO:0000256" key="10">
    <source>
        <dbReference type="ARBA" id="ARBA00047761"/>
    </source>
</evidence>
<keyword evidence="5" id="KW-0479">Metal-binding</keyword>
<feature type="compositionally biased region" description="Low complexity" evidence="13">
    <location>
        <begin position="72"/>
        <end position="90"/>
    </location>
</feature>
<evidence type="ECO:0000256" key="4">
    <source>
        <dbReference type="ARBA" id="ARBA00013081"/>
    </source>
</evidence>
<evidence type="ECO:0000256" key="9">
    <source>
        <dbReference type="ARBA" id="ARBA00023211"/>
    </source>
</evidence>
<keyword evidence="8 12" id="KW-0904">Protein phosphatase</keyword>